<keyword evidence="1" id="KW-1133">Transmembrane helix</keyword>
<proteinExistence type="predicted"/>
<keyword evidence="1" id="KW-0472">Membrane</keyword>
<dbReference type="PANTHER" id="PTHR30273">
    <property type="entry name" value="PERIPLASMIC SIGNAL SENSOR AND SIGMA FACTOR ACTIVATOR FECR-RELATED"/>
    <property type="match status" value="1"/>
</dbReference>
<dbReference type="InterPro" id="IPR012373">
    <property type="entry name" value="Ferrdict_sens_TM"/>
</dbReference>
<gene>
    <name evidence="2" type="ORF">V22_00220</name>
</gene>
<protein>
    <submittedName>
        <fullName evidence="2">FecR protein</fullName>
    </submittedName>
</protein>
<dbReference type="GO" id="GO:0016989">
    <property type="term" value="F:sigma factor antagonist activity"/>
    <property type="evidence" value="ECO:0007669"/>
    <property type="project" value="TreeGrafter"/>
</dbReference>
<sequence length="461" mass="50226">MAKRSTDVREGEVSRSLFDAVADGDAQQAEVNELIQSLAENSDSAFGIVNDAVLATQLRLSVDSRDTLELFFEADRKEQRSQSRARTRFYSAIGTVAAIAMVVMVAVVFTQFQPAPPEAGKLVGLTIDAKWAGRDYQPGDIILEHMTATLESGIATFELHDGAIVSIEGPTTIEATNAGSTKLIDGLLHAMVPPRAVGYTVYTADVEVEDLGTEFTVERRREFGTRVIVKQGKTVTRMISESGETSVHELTAGRSMEFNPGTGVAQELANAANWDWQFGRFAQARSGGVRLEGVVRTTPSAPADLRSGQVPTDDFVMLIQEAVGIKLEQDLVLQQPDGPKTLSAGTVVDSYLVHFDPSVKSVLPPVGKVTFTRPVLAVAMSTDELRQTDQLLSEPRALFHESDHRGLEQGHDFIEVSPDRTTLTINLARSGSNHLDECRIFVTSQPKRETVLTTSNIQFTH</sequence>
<evidence type="ECO:0000256" key="1">
    <source>
        <dbReference type="SAM" id="Phobius"/>
    </source>
</evidence>
<accession>A0A517T370</accession>
<dbReference type="OrthoDB" id="258532at2"/>
<dbReference type="EMBL" id="CP036316">
    <property type="protein sequence ID" value="QDT62824.1"/>
    <property type="molecule type" value="Genomic_DNA"/>
</dbReference>
<evidence type="ECO:0000313" key="2">
    <source>
        <dbReference type="EMBL" id="QDT62824.1"/>
    </source>
</evidence>
<keyword evidence="3" id="KW-1185">Reference proteome</keyword>
<feature type="transmembrane region" description="Helical" evidence="1">
    <location>
        <begin position="89"/>
        <end position="109"/>
    </location>
</feature>
<dbReference type="AlphaFoldDB" id="A0A517T370"/>
<keyword evidence="1" id="KW-0812">Transmembrane</keyword>
<name>A0A517T370_9PLAN</name>
<dbReference type="RefSeq" id="WP_145258649.1">
    <property type="nucleotide sequence ID" value="NZ_CP036316.1"/>
</dbReference>
<dbReference type="Gene3D" id="2.60.120.1440">
    <property type="match status" value="1"/>
</dbReference>
<reference evidence="2 3" key="1">
    <citation type="submission" date="2019-02" db="EMBL/GenBank/DDBJ databases">
        <title>Deep-cultivation of Planctomycetes and their phenomic and genomic characterization uncovers novel biology.</title>
        <authorList>
            <person name="Wiegand S."/>
            <person name="Jogler M."/>
            <person name="Boedeker C."/>
            <person name="Pinto D."/>
            <person name="Vollmers J."/>
            <person name="Rivas-Marin E."/>
            <person name="Kohn T."/>
            <person name="Peeters S.H."/>
            <person name="Heuer A."/>
            <person name="Rast P."/>
            <person name="Oberbeckmann S."/>
            <person name="Bunk B."/>
            <person name="Jeske O."/>
            <person name="Meyerdierks A."/>
            <person name="Storesund J.E."/>
            <person name="Kallscheuer N."/>
            <person name="Luecker S."/>
            <person name="Lage O.M."/>
            <person name="Pohl T."/>
            <person name="Merkel B.J."/>
            <person name="Hornburger P."/>
            <person name="Mueller R.-W."/>
            <person name="Bruemmer F."/>
            <person name="Labrenz M."/>
            <person name="Spormann A.M."/>
            <person name="Op den Camp H."/>
            <person name="Overmann J."/>
            <person name="Amann R."/>
            <person name="Jetten M.S.M."/>
            <person name="Mascher T."/>
            <person name="Medema M.H."/>
            <person name="Devos D.P."/>
            <person name="Kaster A.-K."/>
            <person name="Ovreas L."/>
            <person name="Rohde M."/>
            <person name="Galperin M.Y."/>
            <person name="Jogler C."/>
        </authorList>
    </citation>
    <scope>NUCLEOTIDE SEQUENCE [LARGE SCALE GENOMIC DNA]</scope>
    <source>
        <strain evidence="2 3">V22</strain>
    </source>
</reference>
<dbReference type="PANTHER" id="PTHR30273:SF2">
    <property type="entry name" value="PROTEIN FECR"/>
    <property type="match status" value="1"/>
</dbReference>
<dbReference type="KEGG" id="chya:V22_00220"/>
<evidence type="ECO:0000313" key="3">
    <source>
        <dbReference type="Proteomes" id="UP000319976"/>
    </source>
</evidence>
<dbReference type="Proteomes" id="UP000319976">
    <property type="component" value="Chromosome"/>
</dbReference>
<organism evidence="2 3">
    <name type="scientific">Calycomorphotria hydatis</name>
    <dbReference type="NCBI Taxonomy" id="2528027"/>
    <lineage>
        <taxon>Bacteria</taxon>
        <taxon>Pseudomonadati</taxon>
        <taxon>Planctomycetota</taxon>
        <taxon>Planctomycetia</taxon>
        <taxon>Planctomycetales</taxon>
        <taxon>Planctomycetaceae</taxon>
        <taxon>Calycomorphotria</taxon>
    </lineage>
</organism>